<dbReference type="OrthoDB" id="581021at2"/>
<dbReference type="PANTHER" id="PTHR24567">
    <property type="entry name" value="CRP FAMILY TRANSCRIPTIONAL REGULATORY PROTEIN"/>
    <property type="match status" value="1"/>
</dbReference>
<organism evidence="7 8">
    <name type="scientific">Paenibacillus albus</name>
    <dbReference type="NCBI Taxonomy" id="2495582"/>
    <lineage>
        <taxon>Bacteria</taxon>
        <taxon>Bacillati</taxon>
        <taxon>Bacillota</taxon>
        <taxon>Bacilli</taxon>
        <taxon>Bacillales</taxon>
        <taxon>Paenibacillaceae</taxon>
        <taxon>Paenibacillus</taxon>
    </lineage>
</organism>
<dbReference type="PROSITE" id="PS51063">
    <property type="entry name" value="HTH_CRP_2"/>
    <property type="match status" value="1"/>
</dbReference>
<dbReference type="GO" id="GO:0003677">
    <property type="term" value="F:DNA binding"/>
    <property type="evidence" value="ECO:0007669"/>
    <property type="project" value="UniProtKB-KW"/>
</dbReference>
<dbReference type="CDD" id="cd00038">
    <property type="entry name" value="CAP_ED"/>
    <property type="match status" value="1"/>
</dbReference>
<keyword evidence="3" id="KW-0010">Activator</keyword>
<dbReference type="GO" id="GO:0003700">
    <property type="term" value="F:DNA-binding transcription factor activity"/>
    <property type="evidence" value="ECO:0007669"/>
    <property type="project" value="TreeGrafter"/>
</dbReference>
<dbReference type="Gene3D" id="2.60.120.10">
    <property type="entry name" value="Jelly Rolls"/>
    <property type="match status" value="1"/>
</dbReference>
<dbReference type="InterPro" id="IPR012318">
    <property type="entry name" value="HTH_CRP"/>
</dbReference>
<evidence type="ECO:0000259" key="6">
    <source>
        <dbReference type="PROSITE" id="PS51063"/>
    </source>
</evidence>
<evidence type="ECO:0000259" key="5">
    <source>
        <dbReference type="PROSITE" id="PS50042"/>
    </source>
</evidence>
<dbReference type="GO" id="GO:0005829">
    <property type="term" value="C:cytosol"/>
    <property type="evidence" value="ECO:0007669"/>
    <property type="project" value="TreeGrafter"/>
</dbReference>
<dbReference type="Proteomes" id="UP000272528">
    <property type="component" value="Chromosome"/>
</dbReference>
<protein>
    <submittedName>
        <fullName evidence="7">Cyclic nucleotide-binding domain-containing protein</fullName>
    </submittedName>
</protein>
<dbReference type="Pfam" id="PF00027">
    <property type="entry name" value="cNMP_binding"/>
    <property type="match status" value="1"/>
</dbReference>
<evidence type="ECO:0000256" key="3">
    <source>
        <dbReference type="ARBA" id="ARBA00023159"/>
    </source>
</evidence>
<dbReference type="SUPFAM" id="SSF46785">
    <property type="entry name" value="Winged helix' DNA-binding domain"/>
    <property type="match status" value="1"/>
</dbReference>
<sequence length="232" mass="26339">MMELENAERIRQYLDHYELGAVFPDSLRQHLVLFKFNPEEALCRQGETQEWIFVLVRGKVKVYTTSSEGNTLLVNFNSPLDVIGEIECISGLETLNTVTAVTEVEAIGIHKRWLHLYGEEVSFLQFLLHLVSHKFHSKSISLSFNLLYPVEVRLASYLLSVTSSEEPVVSTANLKDIASLIGTSYRHLNRVILKFCNTGLLERSRGTLNVRDRGGLEAAAGQNIYERGERRK</sequence>
<dbReference type="PANTHER" id="PTHR24567:SF26">
    <property type="entry name" value="REGULATORY PROTEIN YEIL"/>
    <property type="match status" value="1"/>
</dbReference>
<keyword evidence="1" id="KW-0805">Transcription regulation</keyword>
<dbReference type="Gene3D" id="1.10.10.10">
    <property type="entry name" value="Winged helix-like DNA-binding domain superfamily/Winged helix DNA-binding domain"/>
    <property type="match status" value="1"/>
</dbReference>
<evidence type="ECO:0000313" key="7">
    <source>
        <dbReference type="EMBL" id="AZN41323.1"/>
    </source>
</evidence>
<keyword evidence="2" id="KW-0238">DNA-binding</keyword>
<gene>
    <name evidence="7" type="ORF">EJC50_17835</name>
</gene>
<evidence type="ECO:0000256" key="1">
    <source>
        <dbReference type="ARBA" id="ARBA00023015"/>
    </source>
</evidence>
<dbReference type="InterPro" id="IPR000595">
    <property type="entry name" value="cNMP-bd_dom"/>
</dbReference>
<dbReference type="RefSeq" id="WP_126017030.1">
    <property type="nucleotide sequence ID" value="NZ_CP034437.1"/>
</dbReference>
<dbReference type="InterPro" id="IPR018490">
    <property type="entry name" value="cNMP-bd_dom_sf"/>
</dbReference>
<dbReference type="InterPro" id="IPR050397">
    <property type="entry name" value="Env_Response_Regulators"/>
</dbReference>
<dbReference type="InterPro" id="IPR036388">
    <property type="entry name" value="WH-like_DNA-bd_sf"/>
</dbReference>
<keyword evidence="4" id="KW-0804">Transcription</keyword>
<feature type="domain" description="Cyclic nucleotide-binding" evidence="5">
    <location>
        <begin position="10"/>
        <end position="112"/>
    </location>
</feature>
<feature type="domain" description="HTH crp-type" evidence="6">
    <location>
        <begin position="148"/>
        <end position="214"/>
    </location>
</feature>
<dbReference type="Pfam" id="PF13545">
    <property type="entry name" value="HTH_Crp_2"/>
    <property type="match status" value="1"/>
</dbReference>
<evidence type="ECO:0000256" key="2">
    <source>
        <dbReference type="ARBA" id="ARBA00023125"/>
    </source>
</evidence>
<dbReference type="EMBL" id="CP034437">
    <property type="protein sequence ID" value="AZN41323.1"/>
    <property type="molecule type" value="Genomic_DNA"/>
</dbReference>
<dbReference type="PROSITE" id="PS50042">
    <property type="entry name" value="CNMP_BINDING_3"/>
    <property type="match status" value="1"/>
</dbReference>
<evidence type="ECO:0000256" key="4">
    <source>
        <dbReference type="ARBA" id="ARBA00023163"/>
    </source>
</evidence>
<name>A0A3Q8X606_9BACL</name>
<accession>A0A3Q8X606</accession>
<keyword evidence="8" id="KW-1185">Reference proteome</keyword>
<dbReference type="AlphaFoldDB" id="A0A3Q8X606"/>
<evidence type="ECO:0000313" key="8">
    <source>
        <dbReference type="Proteomes" id="UP000272528"/>
    </source>
</evidence>
<reference evidence="8" key="1">
    <citation type="submission" date="2018-12" db="EMBL/GenBank/DDBJ databases">
        <title>Genome sequence of Peanibacillus sp.</title>
        <authorList>
            <person name="Subramani G."/>
            <person name="Srinivasan S."/>
            <person name="Kim M.K."/>
        </authorList>
    </citation>
    <scope>NUCLEOTIDE SEQUENCE [LARGE SCALE GENOMIC DNA]</scope>
    <source>
        <strain evidence="8">18JY67-1</strain>
    </source>
</reference>
<dbReference type="SUPFAM" id="SSF51206">
    <property type="entry name" value="cAMP-binding domain-like"/>
    <property type="match status" value="1"/>
</dbReference>
<dbReference type="InterPro" id="IPR036390">
    <property type="entry name" value="WH_DNA-bd_sf"/>
</dbReference>
<dbReference type="InterPro" id="IPR014710">
    <property type="entry name" value="RmlC-like_jellyroll"/>
</dbReference>
<proteinExistence type="predicted"/>
<dbReference type="KEGG" id="palb:EJC50_17835"/>